<dbReference type="Pfam" id="PF00069">
    <property type="entry name" value="Pkinase"/>
    <property type="match status" value="1"/>
</dbReference>
<dbReference type="Gene3D" id="3.10.20.90">
    <property type="entry name" value="Phosphatidylinositol 3-kinase Catalytic Subunit, Chain A, domain 1"/>
    <property type="match status" value="1"/>
</dbReference>
<accession>A0A091KAX0</accession>
<comment type="similarity">
    <text evidence="13">Belongs to the protein kinase superfamily.</text>
</comment>
<dbReference type="GO" id="GO:0035556">
    <property type="term" value="P:intracellular signal transduction"/>
    <property type="evidence" value="ECO:0007669"/>
    <property type="project" value="TreeGrafter"/>
</dbReference>
<dbReference type="PROSITE" id="PS50011">
    <property type="entry name" value="PROTEIN_KINASE_DOM"/>
    <property type="match status" value="1"/>
</dbReference>
<evidence type="ECO:0000256" key="3">
    <source>
        <dbReference type="ARBA" id="ARBA00022553"/>
    </source>
</evidence>
<dbReference type="SUPFAM" id="SSF54277">
    <property type="entry name" value="CAD &amp; PB1 domains"/>
    <property type="match status" value="1"/>
</dbReference>
<dbReference type="Proteomes" id="UP000053615">
    <property type="component" value="Unassembled WGS sequence"/>
</dbReference>
<dbReference type="InterPro" id="IPR002219">
    <property type="entry name" value="PKC_DAG/PE"/>
</dbReference>
<feature type="region of interest" description="Disordered" evidence="14">
    <location>
        <begin position="198"/>
        <end position="232"/>
    </location>
</feature>
<dbReference type="Pfam" id="PF00130">
    <property type="entry name" value="C1_1"/>
    <property type="match status" value="1"/>
</dbReference>
<evidence type="ECO:0000256" key="2">
    <source>
        <dbReference type="ARBA" id="ARBA00022527"/>
    </source>
</evidence>
<dbReference type="PROSITE" id="PS50081">
    <property type="entry name" value="ZF_DAG_PE_2"/>
    <property type="match status" value="1"/>
</dbReference>
<evidence type="ECO:0000259" key="17">
    <source>
        <dbReference type="PROSITE" id="PS51745"/>
    </source>
</evidence>
<evidence type="ECO:0000256" key="14">
    <source>
        <dbReference type="SAM" id="MobiDB-lite"/>
    </source>
</evidence>
<dbReference type="SUPFAM" id="SSF57889">
    <property type="entry name" value="Cysteine-rich domain"/>
    <property type="match status" value="1"/>
</dbReference>
<evidence type="ECO:0000256" key="6">
    <source>
        <dbReference type="ARBA" id="ARBA00022741"/>
    </source>
</evidence>
<reference evidence="18 19" key="1">
    <citation type="submission" date="2014-04" db="EMBL/GenBank/DDBJ databases">
        <title>Genome evolution of avian class.</title>
        <authorList>
            <person name="Zhang G."/>
            <person name="Li C."/>
        </authorList>
    </citation>
    <scope>NUCLEOTIDE SEQUENCE [LARGE SCALE GENOMIC DNA]</scope>
    <source>
        <strain evidence="18">BGI_N325</strain>
    </source>
</reference>
<dbReference type="SMART" id="SM00666">
    <property type="entry name" value="PB1"/>
    <property type="match status" value="1"/>
</dbReference>
<dbReference type="PANTHER" id="PTHR24356">
    <property type="entry name" value="SERINE/THREONINE-PROTEIN KINASE"/>
    <property type="match status" value="1"/>
</dbReference>
<dbReference type="InterPro" id="IPR011009">
    <property type="entry name" value="Kinase-like_dom_sf"/>
</dbReference>
<name>A0A091KAX0_COLST</name>
<organism evidence="18 19">
    <name type="scientific">Colius striatus</name>
    <name type="common">Speckled mousebird</name>
    <dbReference type="NCBI Taxonomy" id="57412"/>
    <lineage>
        <taxon>Eukaryota</taxon>
        <taxon>Metazoa</taxon>
        <taxon>Chordata</taxon>
        <taxon>Craniata</taxon>
        <taxon>Vertebrata</taxon>
        <taxon>Euteleostomi</taxon>
        <taxon>Archelosauria</taxon>
        <taxon>Archosauria</taxon>
        <taxon>Dinosauria</taxon>
        <taxon>Saurischia</taxon>
        <taxon>Theropoda</taxon>
        <taxon>Coelurosauria</taxon>
        <taxon>Aves</taxon>
        <taxon>Neognathae</taxon>
        <taxon>Neoaves</taxon>
        <taxon>Telluraves</taxon>
        <taxon>Coraciimorphae</taxon>
        <taxon>Coliiformes</taxon>
        <taxon>Coliidae</taxon>
        <taxon>Colius</taxon>
    </lineage>
</organism>
<keyword evidence="9 12" id="KW-0067">ATP-binding</keyword>
<evidence type="ECO:0000256" key="5">
    <source>
        <dbReference type="ARBA" id="ARBA00022723"/>
    </source>
</evidence>
<evidence type="ECO:0000313" key="19">
    <source>
        <dbReference type="Proteomes" id="UP000053615"/>
    </source>
</evidence>
<dbReference type="InterPro" id="IPR053793">
    <property type="entry name" value="PB1-like"/>
</dbReference>
<dbReference type="GO" id="GO:0046872">
    <property type="term" value="F:metal ion binding"/>
    <property type="evidence" value="ECO:0007669"/>
    <property type="project" value="UniProtKB-KW"/>
</dbReference>
<dbReference type="PRINTS" id="PR00008">
    <property type="entry name" value="DAGPEDOMAIN"/>
</dbReference>
<dbReference type="InterPro" id="IPR050236">
    <property type="entry name" value="Ser_Thr_kinase_AGC"/>
</dbReference>
<keyword evidence="4" id="KW-0808">Transferase</keyword>
<dbReference type="SMART" id="SM00109">
    <property type="entry name" value="C1"/>
    <property type="match status" value="1"/>
</dbReference>
<evidence type="ECO:0000256" key="8">
    <source>
        <dbReference type="ARBA" id="ARBA00022833"/>
    </source>
</evidence>
<protein>
    <recommendedName>
        <fullName evidence="1">non-specific serine/threonine protein kinase</fullName>
        <ecNumber evidence="1">2.7.11.1</ecNumber>
    </recommendedName>
</protein>
<dbReference type="InterPro" id="IPR046349">
    <property type="entry name" value="C1-like_sf"/>
</dbReference>
<evidence type="ECO:0000256" key="7">
    <source>
        <dbReference type="ARBA" id="ARBA00022777"/>
    </source>
</evidence>
<dbReference type="InterPro" id="IPR034877">
    <property type="entry name" value="PB1_aPKC"/>
</dbReference>
<evidence type="ECO:0000256" key="9">
    <source>
        <dbReference type="ARBA" id="ARBA00022840"/>
    </source>
</evidence>
<dbReference type="InterPro" id="IPR020454">
    <property type="entry name" value="DAG/PE-bd"/>
</dbReference>
<feature type="domain" description="Phorbol-ester/DAG-type" evidence="16">
    <location>
        <begin position="140"/>
        <end position="190"/>
    </location>
</feature>
<comment type="catalytic activity">
    <reaction evidence="11">
        <text>L-seryl-[protein] + ATP = O-phospho-L-seryl-[protein] + ADP + H(+)</text>
        <dbReference type="Rhea" id="RHEA:17989"/>
        <dbReference type="Rhea" id="RHEA-COMP:9863"/>
        <dbReference type="Rhea" id="RHEA-COMP:11604"/>
        <dbReference type="ChEBI" id="CHEBI:15378"/>
        <dbReference type="ChEBI" id="CHEBI:29999"/>
        <dbReference type="ChEBI" id="CHEBI:30616"/>
        <dbReference type="ChEBI" id="CHEBI:83421"/>
        <dbReference type="ChEBI" id="CHEBI:456216"/>
        <dbReference type="EC" id="2.7.11.1"/>
    </reaction>
</comment>
<evidence type="ECO:0000256" key="12">
    <source>
        <dbReference type="PROSITE-ProRule" id="PRU10141"/>
    </source>
</evidence>
<comment type="catalytic activity">
    <reaction evidence="10">
        <text>L-threonyl-[protein] + ATP = O-phospho-L-threonyl-[protein] + ADP + H(+)</text>
        <dbReference type="Rhea" id="RHEA:46608"/>
        <dbReference type="Rhea" id="RHEA-COMP:11060"/>
        <dbReference type="Rhea" id="RHEA-COMP:11605"/>
        <dbReference type="ChEBI" id="CHEBI:15378"/>
        <dbReference type="ChEBI" id="CHEBI:30013"/>
        <dbReference type="ChEBI" id="CHEBI:30616"/>
        <dbReference type="ChEBI" id="CHEBI:61977"/>
        <dbReference type="ChEBI" id="CHEBI:456216"/>
        <dbReference type="EC" id="2.7.11.1"/>
    </reaction>
</comment>
<feature type="domain" description="PB1" evidence="17">
    <location>
        <begin position="15"/>
        <end position="98"/>
    </location>
</feature>
<proteinExistence type="inferred from homology"/>
<dbReference type="GO" id="GO:0004674">
    <property type="term" value="F:protein serine/threonine kinase activity"/>
    <property type="evidence" value="ECO:0007669"/>
    <property type="project" value="UniProtKB-KW"/>
</dbReference>
<dbReference type="InterPro" id="IPR008271">
    <property type="entry name" value="Ser/Thr_kinase_AS"/>
</dbReference>
<dbReference type="EC" id="2.7.11.1" evidence="1"/>
<evidence type="ECO:0000256" key="10">
    <source>
        <dbReference type="ARBA" id="ARBA00047899"/>
    </source>
</evidence>
<dbReference type="AlphaFoldDB" id="A0A091KAX0"/>
<evidence type="ECO:0000256" key="13">
    <source>
        <dbReference type="RuleBase" id="RU000304"/>
    </source>
</evidence>
<keyword evidence="2 13" id="KW-0723">Serine/threonine-protein kinase</keyword>
<evidence type="ECO:0000256" key="1">
    <source>
        <dbReference type="ARBA" id="ARBA00012513"/>
    </source>
</evidence>
<dbReference type="PROSITE" id="PS00479">
    <property type="entry name" value="ZF_DAG_PE_1"/>
    <property type="match status" value="1"/>
</dbReference>
<keyword evidence="19" id="KW-1185">Reference proteome</keyword>
<dbReference type="PROSITE" id="PS00107">
    <property type="entry name" value="PROTEIN_KINASE_ATP"/>
    <property type="match status" value="1"/>
</dbReference>
<keyword evidence="3" id="KW-0597">Phosphoprotein</keyword>
<dbReference type="SUPFAM" id="SSF56112">
    <property type="entry name" value="Protein kinase-like (PK-like)"/>
    <property type="match status" value="1"/>
</dbReference>
<dbReference type="InterPro" id="IPR017441">
    <property type="entry name" value="Protein_kinase_ATP_BS"/>
</dbReference>
<dbReference type="SMART" id="SM00220">
    <property type="entry name" value="S_TKc"/>
    <property type="match status" value="1"/>
</dbReference>
<dbReference type="PROSITE" id="PS51745">
    <property type="entry name" value="PB1"/>
    <property type="match status" value="1"/>
</dbReference>
<dbReference type="PROSITE" id="PS00108">
    <property type="entry name" value="PROTEIN_KINASE_ST"/>
    <property type="match status" value="1"/>
</dbReference>
<evidence type="ECO:0000256" key="4">
    <source>
        <dbReference type="ARBA" id="ARBA00022679"/>
    </source>
</evidence>
<dbReference type="FunFam" id="3.10.20.90:FF:000071">
    <property type="entry name" value="Protein kinase C"/>
    <property type="match status" value="1"/>
</dbReference>
<evidence type="ECO:0000313" key="18">
    <source>
        <dbReference type="EMBL" id="KFP33323.1"/>
    </source>
</evidence>
<dbReference type="Pfam" id="PF00564">
    <property type="entry name" value="PB1"/>
    <property type="match status" value="1"/>
</dbReference>
<dbReference type="CDD" id="cd06404">
    <property type="entry name" value="PB1_aPKC"/>
    <property type="match status" value="1"/>
</dbReference>
<dbReference type="Gene3D" id="1.10.510.10">
    <property type="entry name" value="Transferase(Phosphotransferase) domain 1"/>
    <property type="match status" value="1"/>
</dbReference>
<evidence type="ECO:0000259" key="16">
    <source>
        <dbReference type="PROSITE" id="PS50081"/>
    </source>
</evidence>
<keyword evidence="8" id="KW-0862">Zinc</keyword>
<dbReference type="FunFam" id="1.10.510.10:FF:000634">
    <property type="entry name" value="Protein kinase C"/>
    <property type="match status" value="1"/>
</dbReference>
<dbReference type="GO" id="GO:0005524">
    <property type="term" value="F:ATP binding"/>
    <property type="evidence" value="ECO:0007669"/>
    <property type="project" value="UniProtKB-UniRule"/>
</dbReference>
<evidence type="ECO:0000256" key="11">
    <source>
        <dbReference type="ARBA" id="ARBA00048679"/>
    </source>
</evidence>
<sequence>MPSRMVSKMDLNKDFIRVKTHYSGDILITNLDASISYDELCDEVHEMCNLQQEQPITLKWIDDEGDPCTISSQMELEEAFRLYCQNRDQGLIIHGKYYTVQEPVFFPSTPEKPGMPCPGEDKSIYRRGARRWRKLYRVNGHLFQAKRFNRRAYCGQCSERIWGLGRQGYKCINCKLLVHKRCHILVPLSCKRHMDSVMPSQEPQLDDKNDEVDLPSEETDGIPYIPSSRKQDIKDDSEDIKPVIDGMDGIKISQGLGLQDFDLIRVIGRGSYAKVLLVRLKKNDQIYAMKVVKKELVHDDEDIDWVQTEKHVFEQASSNPFLVGLHSCFQTTSRLFLVIEYVNGGDLMFHMQRQRKLPEEHARFYAAEICIALNFLHERGIIYRDLKLDNVLLDAEGHIKLTDYGMCKEGLGPGDTTSTFCGTPNYIAPEILRGEEYG</sequence>
<gene>
    <name evidence="18" type="ORF">N325_06861</name>
</gene>
<dbReference type="EMBL" id="KK549364">
    <property type="protein sequence ID" value="KFP33323.1"/>
    <property type="molecule type" value="Genomic_DNA"/>
</dbReference>
<feature type="domain" description="Protein kinase" evidence="15">
    <location>
        <begin position="261"/>
        <end position="438"/>
    </location>
</feature>
<dbReference type="InterPro" id="IPR000719">
    <property type="entry name" value="Prot_kinase_dom"/>
</dbReference>
<dbReference type="PANTHER" id="PTHR24356:SF170">
    <property type="entry name" value="PROTEIN KINASE C ZETA TYPE"/>
    <property type="match status" value="1"/>
</dbReference>
<dbReference type="FunFam" id="3.30.200.20:FF:000070">
    <property type="entry name" value="Protein kinase C"/>
    <property type="match status" value="1"/>
</dbReference>
<dbReference type="Gene3D" id="3.30.60.20">
    <property type="match status" value="1"/>
</dbReference>
<keyword evidence="5" id="KW-0479">Metal-binding</keyword>
<dbReference type="FunFam" id="3.30.60.20:FF:000012">
    <property type="entry name" value="Protein kinase C"/>
    <property type="match status" value="1"/>
</dbReference>
<dbReference type="InterPro" id="IPR000270">
    <property type="entry name" value="PB1_dom"/>
</dbReference>
<dbReference type="Gene3D" id="3.30.200.20">
    <property type="entry name" value="Phosphorylase Kinase, domain 1"/>
    <property type="match status" value="1"/>
</dbReference>
<evidence type="ECO:0000259" key="15">
    <source>
        <dbReference type="PROSITE" id="PS50011"/>
    </source>
</evidence>
<feature type="binding site" evidence="12">
    <location>
        <position position="294"/>
    </location>
    <ligand>
        <name>ATP</name>
        <dbReference type="ChEBI" id="CHEBI:30616"/>
    </ligand>
</feature>
<keyword evidence="6 12" id="KW-0547">Nucleotide-binding</keyword>
<feature type="compositionally biased region" description="Acidic residues" evidence="14">
    <location>
        <begin position="208"/>
        <end position="220"/>
    </location>
</feature>
<keyword evidence="7 18" id="KW-0418">Kinase</keyword>
<feature type="non-terminal residue" evidence="18">
    <location>
        <position position="438"/>
    </location>
</feature>